<accession>A0A1M6XY69</accession>
<evidence type="ECO:0000256" key="1">
    <source>
        <dbReference type="ARBA" id="ARBA00009080"/>
    </source>
</evidence>
<dbReference type="Proteomes" id="UP000184363">
    <property type="component" value="Unassembled WGS sequence"/>
</dbReference>
<dbReference type="InterPro" id="IPR015815">
    <property type="entry name" value="HIBADH-related"/>
</dbReference>
<protein>
    <submittedName>
        <fullName evidence="6">3-hydroxyisobutyrate dehydrogenase</fullName>
    </submittedName>
</protein>
<gene>
    <name evidence="6" type="ORF">SAMN05443637_11879</name>
</gene>
<dbReference type="InterPro" id="IPR036291">
    <property type="entry name" value="NAD(P)-bd_dom_sf"/>
</dbReference>
<feature type="domain" description="6-phosphogluconate dehydrogenase NADP-binding" evidence="4">
    <location>
        <begin position="9"/>
        <end position="155"/>
    </location>
</feature>
<evidence type="ECO:0000259" key="5">
    <source>
        <dbReference type="Pfam" id="PF21761"/>
    </source>
</evidence>
<reference evidence="6 7" key="1">
    <citation type="submission" date="2016-11" db="EMBL/GenBank/DDBJ databases">
        <authorList>
            <person name="Jaros S."/>
            <person name="Januszkiewicz K."/>
            <person name="Wedrychowicz H."/>
        </authorList>
    </citation>
    <scope>NUCLEOTIDE SEQUENCE [LARGE SCALE GENOMIC DNA]</scope>
    <source>
        <strain evidence="6 7">DSM 43832</strain>
    </source>
</reference>
<keyword evidence="2" id="KW-0560">Oxidoreductase</keyword>
<dbReference type="Pfam" id="PF21761">
    <property type="entry name" value="RedAm-like_C"/>
    <property type="match status" value="1"/>
</dbReference>
<dbReference type="Gene3D" id="3.40.50.720">
    <property type="entry name" value="NAD(P)-binding Rossmann-like Domain"/>
    <property type="match status" value="1"/>
</dbReference>
<dbReference type="AlphaFoldDB" id="A0A1M6XY69"/>
<keyword evidence="3" id="KW-0732">Signal</keyword>
<proteinExistence type="inferred from homology"/>
<organism evidence="6 7">
    <name type="scientific">Pseudonocardia thermophila</name>
    <dbReference type="NCBI Taxonomy" id="1848"/>
    <lineage>
        <taxon>Bacteria</taxon>
        <taxon>Bacillati</taxon>
        <taxon>Actinomycetota</taxon>
        <taxon>Actinomycetes</taxon>
        <taxon>Pseudonocardiales</taxon>
        <taxon>Pseudonocardiaceae</taxon>
        <taxon>Pseudonocardia</taxon>
    </lineage>
</organism>
<dbReference type="PANTHER" id="PTHR43580">
    <property type="entry name" value="OXIDOREDUCTASE GLYR1-RELATED"/>
    <property type="match status" value="1"/>
</dbReference>
<evidence type="ECO:0000256" key="2">
    <source>
        <dbReference type="ARBA" id="ARBA00023002"/>
    </source>
</evidence>
<dbReference type="InterPro" id="IPR013328">
    <property type="entry name" value="6PGD_dom2"/>
</dbReference>
<dbReference type="RefSeq" id="WP_073459042.1">
    <property type="nucleotide sequence ID" value="NZ_CALGVN010000037.1"/>
</dbReference>
<evidence type="ECO:0000256" key="3">
    <source>
        <dbReference type="SAM" id="SignalP"/>
    </source>
</evidence>
<dbReference type="PANTHER" id="PTHR43580:SF2">
    <property type="entry name" value="CYTOKINE-LIKE NUCLEAR FACTOR N-PAC"/>
    <property type="match status" value="1"/>
</dbReference>
<dbReference type="InterPro" id="IPR051265">
    <property type="entry name" value="HIBADH-related_NP60_sf"/>
</dbReference>
<keyword evidence="7" id="KW-1185">Reference proteome</keyword>
<comment type="similarity">
    <text evidence="1">Belongs to the HIBADH-related family.</text>
</comment>
<name>A0A1M6XY69_PSETH</name>
<dbReference type="PIRSF" id="PIRSF000103">
    <property type="entry name" value="HIBADH"/>
    <property type="match status" value="1"/>
</dbReference>
<dbReference type="InterPro" id="IPR006115">
    <property type="entry name" value="6PGDH_NADP-bd"/>
</dbReference>
<dbReference type="InterPro" id="IPR048666">
    <property type="entry name" value="RedAm-like_C"/>
</dbReference>
<evidence type="ECO:0000313" key="7">
    <source>
        <dbReference type="Proteomes" id="UP000184363"/>
    </source>
</evidence>
<sequence>MTDLGKSAVTVLGLGAMGTALAEALLAAGHPTTVWNRSPARTAGPAQRGAAVAAATAEAIAASRLIVVCLLDHTSVHAVLDGQELTGRIVVNLTSGTPGQARELDARVAERGGDHLDGAVLAVPSMIGTPDASVLYSGSRGAFDTHRPVLEVFGAADYVGADPGAASLQDAALLSAMYGQVAGVLHAFALVRSAGVTATEFLPRLVGWLTAMGGFPADAARRIDARAYADDVDAALTMQVTAVRNLVRAAREQGVSAELIAPLVPVMQRRIDDGDGGDDLAALVEVITAEEVA</sequence>
<dbReference type="EMBL" id="FRAP01000018">
    <property type="protein sequence ID" value="SHL10982.1"/>
    <property type="molecule type" value="Genomic_DNA"/>
</dbReference>
<dbReference type="STRING" id="1848.SAMN05443637_11879"/>
<evidence type="ECO:0000259" key="4">
    <source>
        <dbReference type="Pfam" id="PF03446"/>
    </source>
</evidence>
<dbReference type="SUPFAM" id="SSF51735">
    <property type="entry name" value="NAD(P)-binding Rossmann-fold domains"/>
    <property type="match status" value="1"/>
</dbReference>
<feature type="domain" description="NADPH-dependent reductive aminase-like C-terminal" evidence="5">
    <location>
        <begin position="162"/>
        <end position="288"/>
    </location>
</feature>
<dbReference type="GO" id="GO:0050661">
    <property type="term" value="F:NADP binding"/>
    <property type="evidence" value="ECO:0007669"/>
    <property type="project" value="InterPro"/>
</dbReference>
<dbReference type="GO" id="GO:0016491">
    <property type="term" value="F:oxidoreductase activity"/>
    <property type="evidence" value="ECO:0007669"/>
    <property type="project" value="UniProtKB-KW"/>
</dbReference>
<dbReference type="Gene3D" id="1.10.1040.10">
    <property type="entry name" value="N-(1-d-carboxylethyl)-l-norvaline Dehydrogenase, domain 2"/>
    <property type="match status" value="1"/>
</dbReference>
<evidence type="ECO:0000313" key="6">
    <source>
        <dbReference type="EMBL" id="SHL10982.1"/>
    </source>
</evidence>
<dbReference type="OrthoDB" id="9135493at2"/>
<dbReference type="Pfam" id="PF03446">
    <property type="entry name" value="NAD_binding_2"/>
    <property type="match status" value="1"/>
</dbReference>
<feature type="chain" id="PRO_5012703295" evidence="3">
    <location>
        <begin position="23"/>
        <end position="293"/>
    </location>
</feature>
<feature type="signal peptide" evidence="3">
    <location>
        <begin position="1"/>
        <end position="22"/>
    </location>
</feature>